<dbReference type="GeneID" id="30995589"/>
<name>A0A1E4RK67_9ASCO</name>
<keyword evidence="1 4" id="KW-0732">Signal</keyword>
<evidence type="ECO:0000313" key="6">
    <source>
        <dbReference type="Proteomes" id="UP000095085"/>
    </source>
</evidence>
<dbReference type="SUPFAM" id="SSF53474">
    <property type="entry name" value="alpha/beta-Hydrolases"/>
    <property type="match status" value="1"/>
</dbReference>
<gene>
    <name evidence="5" type="ORF">HYPBUDRAFT_152483</name>
</gene>
<sequence length="497" mass="54874">MKSITILLFLILQLLCVTAAPTSLLKPSQDSWYNLPKNFEDAQPGDILKWRKTPAPIDSPFFTLNIRNSWQQMVRSTDSLGNPTVAVSTIMQPYNADPSTLVSYNPIEDAVNIDCSPSYAYLDGADNSTATTQSEMYIIQLVLNQGWNVIVPDWEGPKSAYVAAELSAYQTLDLIRGALQTKNITEINSGAKVAMWGYSGGTIGPLWASALQSRYAPDLNDNFIGVAVGGTVTNVTDTAVLLDGNASAGQVAAALGGAGEQYPSFKTQLFKSMNPDKVDKFNKIYKTCLDDSHEVFLNDNFFSGEDKYFPEGWEFLQIPAIRDVLDANTLAINKSDDIPQFPIFFYHGQKDITVHIDTVERVFNNWCSWTDTPIGNKDNTTYTTKKRGLSLEFAIDQNNDHYQQAKQGIPAAFAWLDKRFKGEPHVDGCSRIERKSNLLYPGVAKGVIEFVEAAAKTLVGARIGPTNSIFDLFANGMENLPELNLDLDLNLDLNISL</sequence>
<dbReference type="RefSeq" id="XP_020076687.1">
    <property type="nucleotide sequence ID" value="XM_020221039.1"/>
</dbReference>
<dbReference type="GO" id="GO:0004806">
    <property type="term" value="F:triacylglycerol lipase activity"/>
    <property type="evidence" value="ECO:0007669"/>
    <property type="project" value="UniProtKB-EC"/>
</dbReference>
<keyword evidence="6" id="KW-1185">Reference proteome</keyword>
<dbReference type="InterPro" id="IPR005152">
    <property type="entry name" value="Lipase_secreted"/>
</dbReference>
<organism evidence="5 6">
    <name type="scientific">Hyphopichia burtonii NRRL Y-1933</name>
    <dbReference type="NCBI Taxonomy" id="984485"/>
    <lineage>
        <taxon>Eukaryota</taxon>
        <taxon>Fungi</taxon>
        <taxon>Dikarya</taxon>
        <taxon>Ascomycota</taxon>
        <taxon>Saccharomycotina</taxon>
        <taxon>Pichiomycetes</taxon>
        <taxon>Debaryomycetaceae</taxon>
        <taxon>Hyphopichia</taxon>
    </lineage>
</organism>
<dbReference type="AlphaFoldDB" id="A0A1E4RK67"/>
<proteinExistence type="predicted"/>
<feature type="signal peptide" evidence="4">
    <location>
        <begin position="1"/>
        <end position="19"/>
    </location>
</feature>
<dbReference type="PANTHER" id="PTHR34853">
    <property type="match status" value="1"/>
</dbReference>
<dbReference type="PANTHER" id="PTHR34853:SF1">
    <property type="entry name" value="LIPASE 5"/>
    <property type="match status" value="1"/>
</dbReference>
<dbReference type="OrthoDB" id="2373480at2759"/>
<evidence type="ECO:0000313" key="5">
    <source>
        <dbReference type="EMBL" id="ODV67620.1"/>
    </source>
</evidence>
<reference evidence="6" key="1">
    <citation type="submission" date="2016-05" db="EMBL/GenBank/DDBJ databases">
        <title>Comparative genomics of biotechnologically important yeasts.</title>
        <authorList>
            <consortium name="DOE Joint Genome Institute"/>
            <person name="Riley R."/>
            <person name="Haridas S."/>
            <person name="Wolfe K.H."/>
            <person name="Lopes M.R."/>
            <person name="Hittinger C.T."/>
            <person name="Goker M."/>
            <person name="Salamov A."/>
            <person name="Wisecaver J."/>
            <person name="Long T.M."/>
            <person name="Aerts A.L."/>
            <person name="Barry K."/>
            <person name="Choi C."/>
            <person name="Clum A."/>
            <person name="Coughlan A.Y."/>
            <person name="Deshpande S."/>
            <person name="Douglass A.P."/>
            <person name="Hanson S.J."/>
            <person name="Klenk H.-P."/>
            <person name="Labutti K."/>
            <person name="Lapidus A."/>
            <person name="Lindquist E."/>
            <person name="Lipzen A."/>
            <person name="Meier-Kolthoff J.P."/>
            <person name="Ohm R.A."/>
            <person name="Otillar R.P."/>
            <person name="Pangilinan J."/>
            <person name="Peng Y."/>
            <person name="Rokas A."/>
            <person name="Rosa C.A."/>
            <person name="Scheuner C."/>
            <person name="Sibirny A.A."/>
            <person name="Slot J.C."/>
            <person name="Stielow J.B."/>
            <person name="Sun H."/>
            <person name="Kurtzman C.P."/>
            <person name="Blackwell M."/>
            <person name="Grigoriev I.V."/>
            <person name="Jeffries T.W."/>
        </authorList>
    </citation>
    <scope>NUCLEOTIDE SEQUENCE [LARGE SCALE GENOMIC DNA]</scope>
    <source>
        <strain evidence="6">NRRL Y-1933</strain>
    </source>
</reference>
<dbReference type="InterPro" id="IPR029058">
    <property type="entry name" value="AB_hydrolase_fold"/>
</dbReference>
<dbReference type="Gene3D" id="3.40.50.1820">
    <property type="entry name" value="alpha/beta hydrolase"/>
    <property type="match status" value="1"/>
</dbReference>
<dbReference type="Pfam" id="PF03583">
    <property type="entry name" value="LIP"/>
    <property type="match status" value="1"/>
</dbReference>
<comment type="catalytic activity">
    <reaction evidence="3">
        <text>a triacylglycerol + H2O = a diacylglycerol + a fatty acid + H(+)</text>
        <dbReference type="Rhea" id="RHEA:12044"/>
        <dbReference type="ChEBI" id="CHEBI:15377"/>
        <dbReference type="ChEBI" id="CHEBI:15378"/>
        <dbReference type="ChEBI" id="CHEBI:17855"/>
        <dbReference type="ChEBI" id="CHEBI:18035"/>
        <dbReference type="ChEBI" id="CHEBI:28868"/>
        <dbReference type="EC" id="3.1.1.3"/>
    </reaction>
    <physiologicalReaction direction="left-to-right" evidence="3">
        <dbReference type="Rhea" id="RHEA:12045"/>
    </physiologicalReaction>
</comment>
<evidence type="ECO:0000256" key="4">
    <source>
        <dbReference type="SAM" id="SignalP"/>
    </source>
</evidence>
<evidence type="ECO:0000256" key="1">
    <source>
        <dbReference type="ARBA" id="ARBA00022729"/>
    </source>
</evidence>
<dbReference type="PIRSF" id="PIRSF029171">
    <property type="entry name" value="Esterase_LipA"/>
    <property type="match status" value="1"/>
</dbReference>
<accession>A0A1E4RK67</accession>
<protein>
    <submittedName>
        <fullName evidence="5">LIP-domain-containing protein</fullName>
    </submittedName>
</protein>
<evidence type="ECO:0000256" key="2">
    <source>
        <dbReference type="ARBA" id="ARBA00023180"/>
    </source>
</evidence>
<dbReference type="Gene3D" id="1.10.260.130">
    <property type="match status" value="1"/>
</dbReference>
<keyword evidence="2" id="KW-0325">Glycoprotein</keyword>
<dbReference type="GO" id="GO:0016042">
    <property type="term" value="P:lipid catabolic process"/>
    <property type="evidence" value="ECO:0007669"/>
    <property type="project" value="InterPro"/>
</dbReference>
<feature type="chain" id="PRO_5009162343" evidence="4">
    <location>
        <begin position="20"/>
        <end position="497"/>
    </location>
</feature>
<dbReference type="EMBL" id="KV454540">
    <property type="protein sequence ID" value="ODV67620.1"/>
    <property type="molecule type" value="Genomic_DNA"/>
</dbReference>
<evidence type="ECO:0000256" key="3">
    <source>
        <dbReference type="ARBA" id="ARBA00023369"/>
    </source>
</evidence>
<dbReference type="Proteomes" id="UP000095085">
    <property type="component" value="Unassembled WGS sequence"/>
</dbReference>